<feature type="compositionally biased region" description="Basic and acidic residues" evidence="1">
    <location>
        <begin position="40"/>
        <end position="51"/>
    </location>
</feature>
<sequence>MASVSRKAGGEESRVNRKCASSPAPRKGRGRRIDTQTGETTRDEELQDRQSCHLPAPRGSLGCSYHLLARRRSLEYSYSLLARRRSLEYSYHLQARRRSLKYSYHFQARRCSLEYSYHFQARRRPSEYSYHLSRNGISGPAK</sequence>
<dbReference type="AlphaFoldDB" id="A0A6A6NMY4"/>
<evidence type="ECO:0000313" key="3">
    <source>
        <dbReference type="Proteomes" id="UP000799766"/>
    </source>
</evidence>
<evidence type="ECO:0000313" key="2">
    <source>
        <dbReference type="EMBL" id="KAF2453115.1"/>
    </source>
</evidence>
<reference evidence="2" key="1">
    <citation type="journal article" date="2020" name="Stud. Mycol.">
        <title>101 Dothideomycetes genomes: a test case for predicting lifestyles and emergence of pathogens.</title>
        <authorList>
            <person name="Haridas S."/>
            <person name="Albert R."/>
            <person name="Binder M."/>
            <person name="Bloem J."/>
            <person name="Labutti K."/>
            <person name="Salamov A."/>
            <person name="Andreopoulos B."/>
            <person name="Baker S."/>
            <person name="Barry K."/>
            <person name="Bills G."/>
            <person name="Bluhm B."/>
            <person name="Cannon C."/>
            <person name="Castanera R."/>
            <person name="Culley D."/>
            <person name="Daum C."/>
            <person name="Ezra D."/>
            <person name="Gonzalez J."/>
            <person name="Henrissat B."/>
            <person name="Kuo A."/>
            <person name="Liang C."/>
            <person name="Lipzen A."/>
            <person name="Lutzoni F."/>
            <person name="Magnuson J."/>
            <person name="Mondo S."/>
            <person name="Nolan M."/>
            <person name="Ohm R."/>
            <person name="Pangilinan J."/>
            <person name="Park H.-J."/>
            <person name="Ramirez L."/>
            <person name="Alfaro M."/>
            <person name="Sun H."/>
            <person name="Tritt A."/>
            <person name="Yoshinaga Y."/>
            <person name="Zwiers L.-H."/>
            <person name="Turgeon B."/>
            <person name="Goodwin S."/>
            <person name="Spatafora J."/>
            <person name="Crous P."/>
            <person name="Grigoriev I."/>
        </authorList>
    </citation>
    <scope>NUCLEOTIDE SEQUENCE</scope>
    <source>
        <strain evidence="2">ATCC 16933</strain>
    </source>
</reference>
<feature type="region of interest" description="Disordered" evidence="1">
    <location>
        <begin position="1"/>
        <end position="58"/>
    </location>
</feature>
<dbReference type="Proteomes" id="UP000799766">
    <property type="component" value="Unassembled WGS sequence"/>
</dbReference>
<accession>A0A6A6NMY4</accession>
<dbReference type="EMBL" id="MU001700">
    <property type="protein sequence ID" value="KAF2453115.1"/>
    <property type="molecule type" value="Genomic_DNA"/>
</dbReference>
<protein>
    <submittedName>
        <fullName evidence="2">Uncharacterized protein</fullName>
    </submittedName>
</protein>
<evidence type="ECO:0000256" key="1">
    <source>
        <dbReference type="SAM" id="MobiDB-lite"/>
    </source>
</evidence>
<name>A0A6A6NMY4_9PEZI</name>
<organism evidence="2 3">
    <name type="scientific">Lineolata rhizophorae</name>
    <dbReference type="NCBI Taxonomy" id="578093"/>
    <lineage>
        <taxon>Eukaryota</taxon>
        <taxon>Fungi</taxon>
        <taxon>Dikarya</taxon>
        <taxon>Ascomycota</taxon>
        <taxon>Pezizomycotina</taxon>
        <taxon>Dothideomycetes</taxon>
        <taxon>Dothideomycetes incertae sedis</taxon>
        <taxon>Lineolatales</taxon>
        <taxon>Lineolataceae</taxon>
        <taxon>Lineolata</taxon>
    </lineage>
</organism>
<keyword evidence="3" id="KW-1185">Reference proteome</keyword>
<proteinExistence type="predicted"/>
<gene>
    <name evidence="2" type="ORF">BDY21DRAFT_367332</name>
</gene>